<dbReference type="EMBL" id="QCYY01002090">
    <property type="protein sequence ID" value="ROT72904.1"/>
    <property type="molecule type" value="Genomic_DNA"/>
</dbReference>
<feature type="compositionally biased region" description="Pro residues" evidence="1">
    <location>
        <begin position="66"/>
        <end position="75"/>
    </location>
</feature>
<evidence type="ECO:0000256" key="1">
    <source>
        <dbReference type="SAM" id="MobiDB-lite"/>
    </source>
</evidence>
<dbReference type="Gene3D" id="2.60.120.200">
    <property type="match status" value="1"/>
</dbReference>
<sequence>MNPPARKPKGRPRTASNPKPAAPGARPPEDPAAPEQPIAPKEPAAPAPKEPQEPQAPEEPERPTRPRPPTRPQRPPRPERPSRPQGEQTAEADLCDFGSSPDVSLCDWSNLNVTQLQWQPSQGQSAFWLGGPQEDVSYGDDLGGYAVFETSQRSRRRRSAEATSSRRC</sequence>
<protein>
    <recommendedName>
        <fullName evidence="2">MAM domain-containing protein</fullName>
    </recommendedName>
</protein>
<proteinExistence type="predicted"/>
<feature type="region of interest" description="Disordered" evidence="1">
    <location>
        <begin position="1"/>
        <end position="100"/>
    </location>
</feature>
<evidence type="ECO:0000259" key="2">
    <source>
        <dbReference type="PROSITE" id="PS50060"/>
    </source>
</evidence>
<dbReference type="InterPro" id="IPR000998">
    <property type="entry name" value="MAM_dom"/>
</dbReference>
<organism evidence="3 4">
    <name type="scientific">Penaeus vannamei</name>
    <name type="common">Whiteleg shrimp</name>
    <name type="synonym">Litopenaeus vannamei</name>
    <dbReference type="NCBI Taxonomy" id="6689"/>
    <lineage>
        <taxon>Eukaryota</taxon>
        <taxon>Metazoa</taxon>
        <taxon>Ecdysozoa</taxon>
        <taxon>Arthropoda</taxon>
        <taxon>Crustacea</taxon>
        <taxon>Multicrustacea</taxon>
        <taxon>Malacostraca</taxon>
        <taxon>Eumalacostraca</taxon>
        <taxon>Eucarida</taxon>
        <taxon>Decapoda</taxon>
        <taxon>Dendrobranchiata</taxon>
        <taxon>Penaeoidea</taxon>
        <taxon>Penaeidae</taxon>
        <taxon>Penaeus</taxon>
    </lineage>
</organism>
<dbReference type="Proteomes" id="UP000283509">
    <property type="component" value="Unassembled WGS sequence"/>
</dbReference>
<comment type="caution">
    <text evidence="3">The sequence shown here is derived from an EMBL/GenBank/DDBJ whole genome shotgun (WGS) entry which is preliminary data.</text>
</comment>
<reference evidence="3 4" key="2">
    <citation type="submission" date="2019-01" db="EMBL/GenBank/DDBJ databases">
        <title>The decoding of complex shrimp genome reveals the adaptation for benthos swimmer, frequently molting mechanism and breeding impact on genome.</title>
        <authorList>
            <person name="Sun Y."/>
            <person name="Gao Y."/>
            <person name="Yu Y."/>
        </authorList>
    </citation>
    <scope>NUCLEOTIDE SEQUENCE [LARGE SCALE GENOMIC DNA]</scope>
    <source>
        <tissue evidence="3">Muscle</tissue>
    </source>
</reference>
<dbReference type="OrthoDB" id="409956at2759"/>
<reference evidence="3 4" key="1">
    <citation type="submission" date="2018-04" db="EMBL/GenBank/DDBJ databases">
        <authorList>
            <person name="Zhang X."/>
            <person name="Yuan J."/>
            <person name="Li F."/>
            <person name="Xiang J."/>
        </authorList>
    </citation>
    <scope>NUCLEOTIDE SEQUENCE [LARGE SCALE GENOMIC DNA]</scope>
    <source>
        <tissue evidence="3">Muscle</tissue>
    </source>
</reference>
<accession>A0A423T8Z0</accession>
<name>A0A423T8Z0_PENVA</name>
<keyword evidence="4" id="KW-1185">Reference proteome</keyword>
<dbReference type="GO" id="GO:0016020">
    <property type="term" value="C:membrane"/>
    <property type="evidence" value="ECO:0007669"/>
    <property type="project" value="InterPro"/>
</dbReference>
<evidence type="ECO:0000313" key="3">
    <source>
        <dbReference type="EMBL" id="ROT72904.1"/>
    </source>
</evidence>
<dbReference type="AlphaFoldDB" id="A0A423T8Z0"/>
<feature type="compositionally biased region" description="Low complexity" evidence="1">
    <location>
        <begin position="33"/>
        <end position="42"/>
    </location>
</feature>
<feature type="domain" description="MAM" evidence="2">
    <location>
        <begin position="93"/>
        <end position="160"/>
    </location>
</feature>
<evidence type="ECO:0000313" key="4">
    <source>
        <dbReference type="Proteomes" id="UP000283509"/>
    </source>
</evidence>
<gene>
    <name evidence="3" type="ORF">C7M84_008673</name>
</gene>
<feature type="compositionally biased region" description="Basic residues" evidence="1">
    <location>
        <begin position="1"/>
        <end position="12"/>
    </location>
</feature>
<dbReference type="PROSITE" id="PS50060">
    <property type="entry name" value="MAM_2"/>
    <property type="match status" value="1"/>
</dbReference>